<gene>
    <name evidence="2" type="ORF">F2Q69_00062431</name>
</gene>
<comment type="caution">
    <text evidence="2">The sequence shown here is derived from an EMBL/GenBank/DDBJ whole genome shotgun (WGS) entry which is preliminary data.</text>
</comment>
<feature type="compositionally biased region" description="Basic and acidic residues" evidence="1">
    <location>
        <begin position="84"/>
        <end position="106"/>
    </location>
</feature>
<protein>
    <submittedName>
        <fullName evidence="2">Uncharacterized protein</fullName>
    </submittedName>
</protein>
<dbReference type="AlphaFoldDB" id="A0A8S9RFE3"/>
<dbReference type="EMBL" id="QGKX02000095">
    <property type="protein sequence ID" value="KAF3571342.1"/>
    <property type="molecule type" value="Genomic_DNA"/>
</dbReference>
<name>A0A8S9RFE3_BRACR</name>
<feature type="compositionally biased region" description="Basic and acidic residues" evidence="1">
    <location>
        <begin position="56"/>
        <end position="76"/>
    </location>
</feature>
<sequence>MCIWSGWIKSYGCHSVEIVGNVQLPWMQLRGWVGYVHLEMDRSFVDAFPWMPHSNNRERSSIQDLERERDNKEGKLHKISRGRQAKDSKAVKEELQAEQRARRRQEGSSQRVRSYQRQEKKQSSSLLKVVGEGSHPRVTTRKLGEKSCIFKEGGYLQSGSLGHVSFSDWMRSRPELYCILRRLLRRNPIGALGYAAMKPSLTKIAESTDGRPHEMSVVVAHLHLEVGKYLEVKRF</sequence>
<evidence type="ECO:0000256" key="1">
    <source>
        <dbReference type="SAM" id="MobiDB-lite"/>
    </source>
</evidence>
<proteinExistence type="predicted"/>
<accession>A0A8S9RFE3</accession>
<evidence type="ECO:0000313" key="2">
    <source>
        <dbReference type="EMBL" id="KAF3571342.1"/>
    </source>
</evidence>
<reference evidence="2" key="1">
    <citation type="submission" date="2019-12" db="EMBL/GenBank/DDBJ databases">
        <title>Genome sequencing and annotation of Brassica cretica.</title>
        <authorList>
            <person name="Studholme D.J."/>
            <person name="Sarris P."/>
        </authorList>
    </citation>
    <scope>NUCLEOTIDE SEQUENCE</scope>
    <source>
        <strain evidence="2">PFS-109/04</strain>
        <tissue evidence="2">Leaf</tissue>
    </source>
</reference>
<evidence type="ECO:0000313" key="3">
    <source>
        <dbReference type="Proteomes" id="UP000712600"/>
    </source>
</evidence>
<feature type="region of interest" description="Disordered" evidence="1">
    <location>
        <begin position="56"/>
        <end position="133"/>
    </location>
</feature>
<dbReference type="Proteomes" id="UP000712600">
    <property type="component" value="Unassembled WGS sequence"/>
</dbReference>
<organism evidence="2 3">
    <name type="scientific">Brassica cretica</name>
    <name type="common">Mustard</name>
    <dbReference type="NCBI Taxonomy" id="69181"/>
    <lineage>
        <taxon>Eukaryota</taxon>
        <taxon>Viridiplantae</taxon>
        <taxon>Streptophyta</taxon>
        <taxon>Embryophyta</taxon>
        <taxon>Tracheophyta</taxon>
        <taxon>Spermatophyta</taxon>
        <taxon>Magnoliopsida</taxon>
        <taxon>eudicotyledons</taxon>
        <taxon>Gunneridae</taxon>
        <taxon>Pentapetalae</taxon>
        <taxon>rosids</taxon>
        <taxon>malvids</taxon>
        <taxon>Brassicales</taxon>
        <taxon>Brassicaceae</taxon>
        <taxon>Brassiceae</taxon>
        <taxon>Brassica</taxon>
    </lineage>
</organism>